<comment type="subcellular location">
    <subcellularLocation>
        <location evidence="1">Cell membrane</location>
        <topology evidence="1">Single-pass type I membrane protein</topology>
    </subcellularLocation>
</comment>
<accession>A0A210PQB1</accession>
<feature type="transmembrane region" description="Helical" evidence="11">
    <location>
        <begin position="377"/>
        <end position="399"/>
    </location>
</feature>
<gene>
    <name evidence="13" type="ORF">KP79_PYT10801</name>
</gene>
<reference evidence="13 14" key="1">
    <citation type="journal article" date="2017" name="Nat. Ecol. Evol.">
        <title>Scallop genome provides insights into evolution of bilaterian karyotype and development.</title>
        <authorList>
            <person name="Wang S."/>
            <person name="Zhang J."/>
            <person name="Jiao W."/>
            <person name="Li J."/>
            <person name="Xun X."/>
            <person name="Sun Y."/>
            <person name="Guo X."/>
            <person name="Huan P."/>
            <person name="Dong B."/>
            <person name="Zhang L."/>
            <person name="Hu X."/>
            <person name="Sun X."/>
            <person name="Wang J."/>
            <person name="Zhao C."/>
            <person name="Wang Y."/>
            <person name="Wang D."/>
            <person name="Huang X."/>
            <person name="Wang R."/>
            <person name="Lv J."/>
            <person name="Li Y."/>
            <person name="Zhang Z."/>
            <person name="Liu B."/>
            <person name="Lu W."/>
            <person name="Hui Y."/>
            <person name="Liang J."/>
            <person name="Zhou Z."/>
            <person name="Hou R."/>
            <person name="Li X."/>
            <person name="Liu Y."/>
            <person name="Li H."/>
            <person name="Ning X."/>
            <person name="Lin Y."/>
            <person name="Zhao L."/>
            <person name="Xing Q."/>
            <person name="Dou J."/>
            <person name="Li Y."/>
            <person name="Mao J."/>
            <person name="Guo H."/>
            <person name="Dou H."/>
            <person name="Li T."/>
            <person name="Mu C."/>
            <person name="Jiang W."/>
            <person name="Fu Q."/>
            <person name="Fu X."/>
            <person name="Miao Y."/>
            <person name="Liu J."/>
            <person name="Yu Q."/>
            <person name="Li R."/>
            <person name="Liao H."/>
            <person name="Li X."/>
            <person name="Kong Y."/>
            <person name="Jiang Z."/>
            <person name="Chourrout D."/>
            <person name="Li R."/>
            <person name="Bao Z."/>
        </authorList>
    </citation>
    <scope>NUCLEOTIDE SEQUENCE [LARGE SCALE GENOMIC DNA]</scope>
    <source>
        <strain evidence="13 14">PY_sf001</strain>
    </source>
</reference>
<evidence type="ECO:0000256" key="12">
    <source>
        <dbReference type="SAM" id="SignalP"/>
    </source>
</evidence>
<dbReference type="STRING" id="6573.A0A210PQB1"/>
<dbReference type="GO" id="GO:0016324">
    <property type="term" value="C:apical plasma membrane"/>
    <property type="evidence" value="ECO:0007669"/>
    <property type="project" value="TreeGrafter"/>
</dbReference>
<feature type="signal peptide" evidence="12">
    <location>
        <begin position="1"/>
        <end position="22"/>
    </location>
</feature>
<proteinExistence type="predicted"/>
<name>A0A210PQB1_MIZYE</name>
<dbReference type="AlphaFoldDB" id="A0A210PQB1"/>
<dbReference type="PANTHER" id="PTHR14995:SF2">
    <property type="entry name" value="PROTEIN AMNIONLESS"/>
    <property type="match status" value="1"/>
</dbReference>
<comment type="caution">
    <text evidence="13">The sequence shown here is derived from an EMBL/GenBank/DDBJ whole genome shotgun (WGS) entry which is preliminary data.</text>
</comment>
<evidence type="ECO:0000256" key="11">
    <source>
        <dbReference type="SAM" id="Phobius"/>
    </source>
</evidence>
<evidence type="ECO:0000256" key="4">
    <source>
        <dbReference type="ARBA" id="ARBA00022475"/>
    </source>
</evidence>
<evidence type="ECO:0000256" key="1">
    <source>
        <dbReference type="ARBA" id="ARBA00004251"/>
    </source>
</evidence>
<feature type="region of interest" description="Disordered" evidence="10">
    <location>
        <begin position="506"/>
        <end position="536"/>
    </location>
</feature>
<keyword evidence="9 11" id="KW-0472">Membrane</keyword>
<keyword evidence="4" id="KW-1003">Cell membrane</keyword>
<keyword evidence="3" id="KW-0813">Transport</keyword>
<evidence type="ECO:0000256" key="3">
    <source>
        <dbReference type="ARBA" id="ARBA00022448"/>
    </source>
</evidence>
<evidence type="ECO:0000256" key="8">
    <source>
        <dbReference type="ARBA" id="ARBA00022989"/>
    </source>
</evidence>
<evidence type="ECO:0000313" key="13">
    <source>
        <dbReference type="EMBL" id="OWF38673.1"/>
    </source>
</evidence>
<dbReference type="Proteomes" id="UP000242188">
    <property type="component" value="Unassembled WGS sequence"/>
</dbReference>
<evidence type="ECO:0000256" key="2">
    <source>
        <dbReference type="ARBA" id="ARBA00021200"/>
    </source>
</evidence>
<evidence type="ECO:0000256" key="7">
    <source>
        <dbReference type="ARBA" id="ARBA00022927"/>
    </source>
</evidence>
<dbReference type="GO" id="GO:0006898">
    <property type="term" value="P:receptor-mediated endocytosis"/>
    <property type="evidence" value="ECO:0007669"/>
    <property type="project" value="TreeGrafter"/>
</dbReference>
<feature type="chain" id="PRO_5013233515" description="Protein amnionless" evidence="12">
    <location>
        <begin position="23"/>
        <end position="536"/>
    </location>
</feature>
<dbReference type="GO" id="GO:0030139">
    <property type="term" value="C:endocytic vesicle"/>
    <property type="evidence" value="ECO:0007669"/>
    <property type="project" value="TreeGrafter"/>
</dbReference>
<keyword evidence="6 12" id="KW-0732">Signal</keyword>
<keyword evidence="7" id="KW-0653">Protein transport</keyword>
<dbReference type="Pfam" id="PF14828">
    <property type="entry name" value="Amnionless"/>
    <property type="match status" value="1"/>
</dbReference>
<protein>
    <recommendedName>
        <fullName evidence="2">Protein amnionless</fullName>
    </recommendedName>
</protein>
<dbReference type="EMBL" id="NEDP02005558">
    <property type="protein sequence ID" value="OWF38673.1"/>
    <property type="molecule type" value="Genomic_DNA"/>
</dbReference>
<keyword evidence="14" id="KW-1185">Reference proteome</keyword>
<keyword evidence="5 11" id="KW-0812">Transmembrane</keyword>
<evidence type="ECO:0000256" key="5">
    <source>
        <dbReference type="ARBA" id="ARBA00022692"/>
    </source>
</evidence>
<evidence type="ECO:0000256" key="10">
    <source>
        <dbReference type="SAM" id="MobiDB-lite"/>
    </source>
</evidence>
<evidence type="ECO:0000256" key="6">
    <source>
        <dbReference type="ARBA" id="ARBA00022729"/>
    </source>
</evidence>
<evidence type="ECO:0000313" key="14">
    <source>
        <dbReference type="Proteomes" id="UP000242188"/>
    </source>
</evidence>
<organism evidence="13 14">
    <name type="scientific">Mizuhopecten yessoensis</name>
    <name type="common">Japanese scallop</name>
    <name type="synonym">Patinopecten yessoensis</name>
    <dbReference type="NCBI Taxonomy" id="6573"/>
    <lineage>
        <taxon>Eukaryota</taxon>
        <taxon>Metazoa</taxon>
        <taxon>Spiralia</taxon>
        <taxon>Lophotrochozoa</taxon>
        <taxon>Mollusca</taxon>
        <taxon>Bivalvia</taxon>
        <taxon>Autobranchia</taxon>
        <taxon>Pteriomorphia</taxon>
        <taxon>Pectinida</taxon>
        <taxon>Pectinoidea</taxon>
        <taxon>Pectinidae</taxon>
        <taxon>Mizuhopecten</taxon>
    </lineage>
</organism>
<dbReference type="InterPro" id="IPR026112">
    <property type="entry name" value="AMN"/>
</dbReference>
<dbReference type="GO" id="GO:0015031">
    <property type="term" value="P:protein transport"/>
    <property type="evidence" value="ECO:0007669"/>
    <property type="project" value="UniProtKB-KW"/>
</dbReference>
<evidence type="ECO:0000256" key="9">
    <source>
        <dbReference type="ARBA" id="ARBA00023136"/>
    </source>
</evidence>
<dbReference type="PANTHER" id="PTHR14995">
    <property type="entry name" value="AMNIONLESS"/>
    <property type="match status" value="1"/>
</dbReference>
<keyword evidence="8 11" id="KW-1133">Transmembrane helix</keyword>
<sequence length="536" mass="58736">MELLRVTSVFFLIFIGNSPAKCLYKVWMSDANFGNPSNWDKGRQPCGDDIVVIHEESPAIYVQVNTTLQQIILPKNGEMILGSGSTLAFTNEPDHSAGCLSSGSEIVYNLTYALDWLDYANWCPSDTETGSCKSLALLDSEQTPCKTDDVVFPKMSSYFVNLESGLSLSVNTLKITGSAYTTTGFSQFLNTTDGKRMFPISPSTGSRSSVQIARRRCTDPTGCACGNDGLDILRRICKYRSPYCTRIRCKQPIRPSGSCCEICGAVLSVQYGTGFKFADLRDGLQRSFLDDNDNYKDVQYIVSKMSDGHVQIVLSDVSGDQSVQAGREMKADLDNDNAGGFKYAIRSVSMETSRGSGLNPTHGPQTGRGLAMSRGEIAGIVVGLVTVLLISLFLGTLFYRRKTRGPEDISFKMFDRISFKPSFPKPRLEVPPSFSFRFGGSSSVPETVGARSQGFDNPMYGTNPLSNDKPLDLEMMPTLLQLPEVEEQPSYDNGLGFDNPLYENVESTQFSDPTDGDIKMDVDESLGTDLGSQLNL</sequence>
<dbReference type="OrthoDB" id="10067964at2759"/>